<sequence>MSSIPQPPADVLEWSSEDVAAWIDSLGMQPPYGQLFLQNEADGPTLLGLSEEDLSFLGIHNNIHRKKILAYLGLLRQHQQQQYEEPSGVSATVPQMPSGNDGHTWESHTYNEPQPLVIQMRAGHPVTPPGPGPPQSPQDTLVTPAAPVDQGEAPEARAVVIGGRSARLNGRVAGPPPSSVYGTLSAACRAYVPSPELDKLLVLRPDRSQTCNAALTSPQTAAGATAVRDRRKVAGRALKDVMGQAYHMDERARVEMSQAPPRRADRPCVSRVSVSRRRDDETRHFAHSCWREEDNTMAHTRCSRYLTRGVTPGAVDSTFGLDSPSFSLRGSWSRARRRFYNDEVPGRPGPATYHVNYRPVTALPGGPAAFIGSSGRDGPGERRDCSPGPIYLPARSRKVLGGVMPRGKRVITEHAQVYDRSPGPQSYFARWCYLSNLR</sequence>
<proteinExistence type="predicted"/>
<reference evidence="3 4" key="1">
    <citation type="submission" date="2014-11" db="EMBL/GenBank/DDBJ databases">
        <authorList>
            <person name="Zhu J."/>
            <person name="Qi W."/>
            <person name="Song R."/>
        </authorList>
    </citation>
    <scope>NUCLEOTIDE SEQUENCE [LARGE SCALE GENOMIC DNA]</scope>
</reference>
<dbReference type="InParanoid" id="A0A0G4ED49"/>
<keyword evidence="4" id="KW-1185">Reference proteome</keyword>
<evidence type="ECO:0000313" key="4">
    <source>
        <dbReference type="Proteomes" id="UP000041254"/>
    </source>
</evidence>
<dbReference type="SUPFAM" id="SSF47769">
    <property type="entry name" value="SAM/Pointed domain"/>
    <property type="match status" value="1"/>
</dbReference>
<feature type="domain" description="SAM" evidence="2">
    <location>
        <begin position="14"/>
        <end position="78"/>
    </location>
</feature>
<evidence type="ECO:0000313" key="3">
    <source>
        <dbReference type="EMBL" id="CEL93263.1"/>
    </source>
</evidence>
<dbReference type="AlphaFoldDB" id="A0A0G4ED49"/>
<dbReference type="InterPro" id="IPR001660">
    <property type="entry name" value="SAM"/>
</dbReference>
<dbReference type="PROSITE" id="PS50105">
    <property type="entry name" value="SAM_DOMAIN"/>
    <property type="match status" value="1"/>
</dbReference>
<accession>A0A0G4ED49</accession>
<organism evidence="3 4">
    <name type="scientific">Vitrella brassicaformis (strain CCMP3155)</name>
    <dbReference type="NCBI Taxonomy" id="1169540"/>
    <lineage>
        <taxon>Eukaryota</taxon>
        <taxon>Sar</taxon>
        <taxon>Alveolata</taxon>
        <taxon>Colpodellida</taxon>
        <taxon>Vitrellaceae</taxon>
        <taxon>Vitrella</taxon>
    </lineage>
</organism>
<protein>
    <recommendedName>
        <fullName evidence="2">SAM domain-containing protein</fullName>
    </recommendedName>
</protein>
<feature type="compositionally biased region" description="Pro residues" evidence="1">
    <location>
        <begin position="126"/>
        <end position="136"/>
    </location>
</feature>
<dbReference type="VEuPathDB" id="CryptoDB:Vbra_7027"/>
<dbReference type="Proteomes" id="UP000041254">
    <property type="component" value="Unassembled WGS sequence"/>
</dbReference>
<dbReference type="Gene3D" id="1.10.150.50">
    <property type="entry name" value="Transcription Factor, Ets-1"/>
    <property type="match status" value="1"/>
</dbReference>
<dbReference type="EMBL" id="CDMY01000149">
    <property type="protein sequence ID" value="CEL93263.1"/>
    <property type="molecule type" value="Genomic_DNA"/>
</dbReference>
<feature type="region of interest" description="Disordered" evidence="1">
    <location>
        <begin position="121"/>
        <end position="141"/>
    </location>
</feature>
<name>A0A0G4ED49_VITBC</name>
<evidence type="ECO:0000259" key="2">
    <source>
        <dbReference type="PROSITE" id="PS50105"/>
    </source>
</evidence>
<dbReference type="Pfam" id="PF00536">
    <property type="entry name" value="SAM_1"/>
    <property type="match status" value="1"/>
</dbReference>
<dbReference type="STRING" id="1169540.A0A0G4ED49"/>
<dbReference type="SMART" id="SM00454">
    <property type="entry name" value="SAM"/>
    <property type="match status" value="1"/>
</dbReference>
<dbReference type="OrthoDB" id="434324at2759"/>
<evidence type="ECO:0000256" key="1">
    <source>
        <dbReference type="SAM" id="MobiDB-lite"/>
    </source>
</evidence>
<dbReference type="InterPro" id="IPR013761">
    <property type="entry name" value="SAM/pointed_sf"/>
</dbReference>
<gene>
    <name evidence="3" type="ORF">Vbra_7027</name>
</gene>
<dbReference type="CDD" id="cd09487">
    <property type="entry name" value="SAM_superfamily"/>
    <property type="match status" value="1"/>
</dbReference>